<evidence type="ECO:0000313" key="3">
    <source>
        <dbReference type="EMBL" id="MBB6082273.1"/>
    </source>
</evidence>
<evidence type="ECO:0000256" key="1">
    <source>
        <dbReference type="SAM" id="MobiDB-lite"/>
    </source>
</evidence>
<dbReference type="InterPro" id="IPR002871">
    <property type="entry name" value="NIF_FeS_clus_asmbl_NifU_N"/>
</dbReference>
<organism evidence="3 4">
    <name type="scientific">Castellaniella defragrans</name>
    <name type="common">Alcaligenes defragrans</name>
    <dbReference type="NCBI Taxonomy" id="75697"/>
    <lineage>
        <taxon>Bacteria</taxon>
        <taxon>Pseudomonadati</taxon>
        <taxon>Pseudomonadota</taxon>
        <taxon>Betaproteobacteria</taxon>
        <taxon>Burkholderiales</taxon>
        <taxon>Alcaligenaceae</taxon>
        <taxon>Castellaniella</taxon>
    </lineage>
</organism>
<feature type="region of interest" description="Disordered" evidence="1">
    <location>
        <begin position="127"/>
        <end position="149"/>
    </location>
</feature>
<dbReference type="GO" id="GO:0016226">
    <property type="term" value="P:iron-sulfur cluster assembly"/>
    <property type="evidence" value="ECO:0007669"/>
    <property type="project" value="InterPro"/>
</dbReference>
<accession>A0A7W9TLW2</accession>
<proteinExistence type="predicted"/>
<evidence type="ECO:0000259" key="2">
    <source>
        <dbReference type="Pfam" id="PF01592"/>
    </source>
</evidence>
<dbReference type="GO" id="GO:0051536">
    <property type="term" value="F:iron-sulfur cluster binding"/>
    <property type="evidence" value="ECO:0007669"/>
    <property type="project" value="InterPro"/>
</dbReference>
<dbReference type="AlphaFoldDB" id="A0A7W9TLW2"/>
<dbReference type="GO" id="GO:0005506">
    <property type="term" value="F:iron ion binding"/>
    <property type="evidence" value="ECO:0007669"/>
    <property type="project" value="InterPro"/>
</dbReference>
<dbReference type="SUPFAM" id="SSF82649">
    <property type="entry name" value="SufE/NifU"/>
    <property type="match status" value="1"/>
</dbReference>
<name>A0A7W9TLW2_CASDE</name>
<feature type="domain" description="NIF system FeS cluster assembly NifU N-terminal" evidence="2">
    <location>
        <begin position="6"/>
        <end position="127"/>
    </location>
</feature>
<dbReference type="EMBL" id="JACHIB010000002">
    <property type="protein sequence ID" value="MBB6082273.1"/>
    <property type="molecule type" value="Genomic_DNA"/>
</dbReference>
<gene>
    <name evidence="3" type="ORF">HNR28_000293</name>
</gene>
<dbReference type="PANTHER" id="PTHR10093">
    <property type="entry name" value="IRON-SULFUR CLUSTER ASSEMBLY ENZYME NIFU HOMOLOG"/>
    <property type="match status" value="1"/>
</dbReference>
<comment type="caution">
    <text evidence="3">The sequence shown here is derived from an EMBL/GenBank/DDBJ whole genome shotgun (WGS) entry which is preliminary data.</text>
</comment>
<reference evidence="3 4" key="1">
    <citation type="submission" date="2020-08" db="EMBL/GenBank/DDBJ databases">
        <title>Genomic Encyclopedia of Type Strains, Phase IV (KMG-IV): sequencing the most valuable type-strain genomes for metagenomic binning, comparative biology and taxonomic classification.</title>
        <authorList>
            <person name="Goeker M."/>
        </authorList>
    </citation>
    <scope>NUCLEOTIDE SEQUENCE [LARGE SCALE GENOMIC DNA]</scope>
    <source>
        <strain evidence="3 4">DSM 12141</strain>
    </source>
</reference>
<dbReference type="Pfam" id="PF01592">
    <property type="entry name" value="NifU_N"/>
    <property type="match status" value="1"/>
</dbReference>
<evidence type="ECO:0000313" key="4">
    <source>
        <dbReference type="Proteomes" id="UP000541136"/>
    </source>
</evidence>
<dbReference type="CDD" id="cd06664">
    <property type="entry name" value="IscU_like"/>
    <property type="match status" value="1"/>
</dbReference>
<dbReference type="Gene3D" id="3.90.1010.10">
    <property type="match status" value="1"/>
</dbReference>
<dbReference type="RefSeq" id="WP_151025028.1">
    <property type="nucleotide sequence ID" value="NZ_JACHIB010000002.1"/>
</dbReference>
<sequence>MAGPSYGPQVLEHYLHPRNVGSFDAADPRVGTALVGSPELGQILKLQIRLDGATIETACFRAFGCGEAIAAGSLATEWLPGRSLDQALAIGSQDFVQALGLAADKLHCALLAQDAIRAAVADYARKHPNPSTTTVPEAHHGNHADATGR</sequence>
<feature type="compositionally biased region" description="Basic and acidic residues" evidence="1">
    <location>
        <begin position="137"/>
        <end position="149"/>
    </location>
</feature>
<protein>
    <submittedName>
        <fullName evidence="3">Nitrogen fixation NifU-like protein</fullName>
    </submittedName>
</protein>
<dbReference type="Proteomes" id="UP000541136">
    <property type="component" value="Unassembled WGS sequence"/>
</dbReference>